<keyword evidence="1" id="KW-0812">Transmembrane</keyword>
<dbReference type="RefSeq" id="WP_209979149.1">
    <property type="nucleotide sequence ID" value="NZ_JAGGLB010000052.1"/>
</dbReference>
<keyword evidence="1" id="KW-0472">Membrane</keyword>
<dbReference type="PANTHER" id="PTHR36832">
    <property type="entry name" value="SLR1174 PROTEIN-RELATED"/>
    <property type="match status" value="1"/>
</dbReference>
<dbReference type="Proteomes" id="UP001519287">
    <property type="component" value="Unassembled WGS sequence"/>
</dbReference>
<reference evidence="2 3" key="1">
    <citation type="submission" date="2021-03" db="EMBL/GenBank/DDBJ databases">
        <title>Genomic Encyclopedia of Type Strains, Phase IV (KMG-IV): sequencing the most valuable type-strain genomes for metagenomic binning, comparative biology and taxonomic classification.</title>
        <authorList>
            <person name="Goeker M."/>
        </authorList>
    </citation>
    <scope>NUCLEOTIDE SEQUENCE [LARGE SCALE GENOMIC DNA]</scope>
    <source>
        <strain evidence="2 3">DSM 26048</strain>
    </source>
</reference>
<protein>
    <submittedName>
        <fullName evidence="2">ABC-2 type transport system permease protein</fullName>
    </submittedName>
</protein>
<evidence type="ECO:0000313" key="3">
    <source>
        <dbReference type="Proteomes" id="UP001519287"/>
    </source>
</evidence>
<name>A0ABS4JBE8_9BACL</name>
<sequence length="305" mass="35145">MKFLYVFYLSFKSQTIYLAHVYMSIMFALTQVVVLFFFWKAVYTGRTLIDTYTFQDMITYILMAQIIDLLIFFSIERYISSQLADGSIGVRLHKPISFPVYVMFDQMGHTGFRIMTSVLPMFFIVLFFFDVHISLTFIESLVFIFSLIASWILLYCIQFIFGLFVFFTMADGGIRGLRVTLVRLLSGSLVPLSMYPDWLQLVVMNIPLKLIYFVPLSILTGKHTSDFANKYDVIHQILIKLGMPSLMAITVEIIVWLAVFLLSVNYLWNQTKRDVVIQGGKDFENPATFLSISKAALCEVGTVYE</sequence>
<proteinExistence type="predicted"/>
<comment type="caution">
    <text evidence="2">The sequence shown here is derived from an EMBL/GenBank/DDBJ whole genome shotgun (WGS) entry which is preliminary data.</text>
</comment>
<evidence type="ECO:0000256" key="1">
    <source>
        <dbReference type="SAM" id="Phobius"/>
    </source>
</evidence>
<feature type="transmembrane region" description="Helical" evidence="1">
    <location>
        <begin position="57"/>
        <end position="75"/>
    </location>
</feature>
<dbReference type="InterPro" id="IPR010390">
    <property type="entry name" value="ABC-2_transporter-like"/>
</dbReference>
<dbReference type="Pfam" id="PF06182">
    <property type="entry name" value="ABC2_membrane_6"/>
    <property type="match status" value="1"/>
</dbReference>
<feature type="transmembrane region" description="Helical" evidence="1">
    <location>
        <begin position="201"/>
        <end position="220"/>
    </location>
</feature>
<feature type="transmembrane region" description="Helical" evidence="1">
    <location>
        <begin position="241"/>
        <end position="268"/>
    </location>
</feature>
<keyword evidence="3" id="KW-1185">Reference proteome</keyword>
<feature type="transmembrane region" description="Helical" evidence="1">
    <location>
        <begin position="111"/>
        <end position="129"/>
    </location>
</feature>
<keyword evidence="1" id="KW-1133">Transmembrane helix</keyword>
<feature type="transmembrane region" description="Helical" evidence="1">
    <location>
        <begin position="21"/>
        <end position="42"/>
    </location>
</feature>
<accession>A0ABS4JBE8</accession>
<evidence type="ECO:0000313" key="2">
    <source>
        <dbReference type="EMBL" id="MBP1996571.1"/>
    </source>
</evidence>
<feature type="transmembrane region" description="Helical" evidence="1">
    <location>
        <begin position="141"/>
        <end position="167"/>
    </location>
</feature>
<organism evidence="2 3">
    <name type="scientific">Paenibacillus eucommiae</name>
    <dbReference type="NCBI Taxonomy" id="1355755"/>
    <lineage>
        <taxon>Bacteria</taxon>
        <taxon>Bacillati</taxon>
        <taxon>Bacillota</taxon>
        <taxon>Bacilli</taxon>
        <taxon>Bacillales</taxon>
        <taxon>Paenibacillaceae</taxon>
        <taxon>Paenibacillus</taxon>
    </lineage>
</organism>
<dbReference type="PANTHER" id="PTHR36832:SF1">
    <property type="entry name" value="SLR1174 PROTEIN"/>
    <property type="match status" value="1"/>
</dbReference>
<gene>
    <name evidence="2" type="ORF">J2Z66_008219</name>
</gene>
<dbReference type="EMBL" id="JAGGLB010000052">
    <property type="protein sequence ID" value="MBP1996571.1"/>
    <property type="molecule type" value="Genomic_DNA"/>
</dbReference>